<dbReference type="AlphaFoldDB" id="A0A382T2J7"/>
<accession>A0A382T2J7</accession>
<organism evidence="1">
    <name type="scientific">marine metagenome</name>
    <dbReference type="NCBI Taxonomy" id="408172"/>
    <lineage>
        <taxon>unclassified sequences</taxon>
        <taxon>metagenomes</taxon>
        <taxon>ecological metagenomes</taxon>
    </lineage>
</organism>
<protein>
    <submittedName>
        <fullName evidence="1">Uncharacterized protein</fullName>
    </submittedName>
</protein>
<sequence>MAEKIMGLLDDVSINAKEPIVSPEITDLVFVRLPDYE</sequence>
<name>A0A382T2J7_9ZZZZ</name>
<dbReference type="EMBL" id="UINC01133440">
    <property type="protein sequence ID" value="SVD16374.1"/>
    <property type="molecule type" value="Genomic_DNA"/>
</dbReference>
<reference evidence="1" key="1">
    <citation type="submission" date="2018-05" db="EMBL/GenBank/DDBJ databases">
        <authorList>
            <person name="Lanie J.A."/>
            <person name="Ng W.-L."/>
            <person name="Kazmierczak K.M."/>
            <person name="Andrzejewski T.M."/>
            <person name="Davidsen T.M."/>
            <person name="Wayne K.J."/>
            <person name="Tettelin H."/>
            <person name="Glass J.I."/>
            <person name="Rusch D."/>
            <person name="Podicherti R."/>
            <person name="Tsui H.-C.T."/>
            <person name="Winkler M.E."/>
        </authorList>
    </citation>
    <scope>NUCLEOTIDE SEQUENCE</scope>
</reference>
<evidence type="ECO:0000313" key="1">
    <source>
        <dbReference type="EMBL" id="SVD16374.1"/>
    </source>
</evidence>
<proteinExistence type="predicted"/>
<gene>
    <name evidence="1" type="ORF">METZ01_LOCUS369228</name>
</gene>